<keyword evidence="2" id="KW-0732">Signal</keyword>
<dbReference type="RefSeq" id="WP_006977512.1">
    <property type="nucleotide sequence ID" value="NZ_ABVL01000001.1"/>
</dbReference>
<comment type="caution">
    <text evidence="3">The sequence shown here is derived from an EMBL/GenBank/DDBJ whole genome shotgun (WGS) entry which is preliminary data.</text>
</comment>
<dbReference type="EMBL" id="ABVL01000001">
    <property type="protein sequence ID" value="EDY22060.1"/>
    <property type="molecule type" value="Genomic_DNA"/>
</dbReference>
<dbReference type="InterPro" id="IPR016024">
    <property type="entry name" value="ARM-type_fold"/>
</dbReference>
<name>B4CU22_9BACT</name>
<evidence type="ECO:0000313" key="4">
    <source>
        <dbReference type="Proteomes" id="UP000005824"/>
    </source>
</evidence>
<dbReference type="Proteomes" id="UP000005824">
    <property type="component" value="Unassembled WGS sequence"/>
</dbReference>
<organism evidence="3 4">
    <name type="scientific">Chthoniobacter flavus Ellin428</name>
    <dbReference type="NCBI Taxonomy" id="497964"/>
    <lineage>
        <taxon>Bacteria</taxon>
        <taxon>Pseudomonadati</taxon>
        <taxon>Verrucomicrobiota</taxon>
        <taxon>Spartobacteria</taxon>
        <taxon>Chthoniobacterales</taxon>
        <taxon>Chthoniobacteraceae</taxon>
        <taxon>Chthoniobacter</taxon>
    </lineage>
</organism>
<proteinExistence type="predicted"/>
<feature type="signal peptide" evidence="2">
    <location>
        <begin position="1"/>
        <end position="24"/>
    </location>
</feature>
<feature type="region of interest" description="Disordered" evidence="1">
    <location>
        <begin position="90"/>
        <end position="153"/>
    </location>
</feature>
<dbReference type="AlphaFoldDB" id="B4CU22"/>
<dbReference type="STRING" id="497964.CfE428DRAFT_0185"/>
<gene>
    <name evidence="3" type="ORF">CfE428DRAFT_0185</name>
</gene>
<dbReference type="InParanoid" id="B4CU22"/>
<accession>B4CU22</accession>
<evidence type="ECO:0000313" key="3">
    <source>
        <dbReference type="EMBL" id="EDY22060.1"/>
    </source>
</evidence>
<protein>
    <recommendedName>
        <fullName evidence="5">PBS lyase HEAT domain protein repeat-containing protein</fullName>
    </recommendedName>
</protein>
<dbReference type="SUPFAM" id="SSF48371">
    <property type="entry name" value="ARM repeat"/>
    <property type="match status" value="1"/>
</dbReference>
<evidence type="ECO:0000256" key="2">
    <source>
        <dbReference type="SAM" id="SignalP"/>
    </source>
</evidence>
<keyword evidence="4" id="KW-1185">Reference proteome</keyword>
<dbReference type="InterPro" id="IPR011989">
    <property type="entry name" value="ARM-like"/>
</dbReference>
<dbReference type="Gene3D" id="1.25.10.10">
    <property type="entry name" value="Leucine-rich Repeat Variant"/>
    <property type="match status" value="1"/>
</dbReference>
<evidence type="ECO:0008006" key="5">
    <source>
        <dbReference type="Google" id="ProtNLM"/>
    </source>
</evidence>
<feature type="chain" id="PRO_5002800164" description="PBS lyase HEAT domain protein repeat-containing protein" evidence="2">
    <location>
        <begin position="25"/>
        <end position="153"/>
    </location>
</feature>
<evidence type="ECO:0000256" key="1">
    <source>
        <dbReference type="SAM" id="MobiDB-lite"/>
    </source>
</evidence>
<sequence precursor="true">MGRTFPRAFTAGLAASLLATCVLAQDTPPASVDKLVQQLTSRDLPARREAAYELSHLGKAAKPALPALIKALEDDDKQVWSSAIAGIAALGPEGTGGDSRCSSDQLDGTQRGGRGRQRDMRQGVDAHGLTRSRAWGNRRCSRSSMRWPRTTRL</sequence>
<reference evidence="3 4" key="1">
    <citation type="journal article" date="2011" name="J. Bacteriol.">
        <title>Genome sequence of Chthoniobacter flavus Ellin428, an aerobic heterotrophic soil bacterium.</title>
        <authorList>
            <person name="Kant R."/>
            <person name="van Passel M.W."/>
            <person name="Palva A."/>
            <person name="Lucas S."/>
            <person name="Lapidus A."/>
            <person name="Glavina Del Rio T."/>
            <person name="Dalin E."/>
            <person name="Tice H."/>
            <person name="Bruce D."/>
            <person name="Goodwin L."/>
            <person name="Pitluck S."/>
            <person name="Larimer F.W."/>
            <person name="Land M.L."/>
            <person name="Hauser L."/>
            <person name="Sangwan P."/>
            <person name="de Vos W.M."/>
            <person name="Janssen P.H."/>
            <person name="Smidt H."/>
        </authorList>
    </citation>
    <scope>NUCLEOTIDE SEQUENCE [LARGE SCALE GENOMIC DNA]</scope>
    <source>
        <strain evidence="3 4">Ellin428</strain>
    </source>
</reference>